<protein>
    <recommendedName>
        <fullName evidence="5">Tetratricopeptide repeat protein</fullName>
    </recommendedName>
</protein>
<dbReference type="AlphaFoldDB" id="A0A0V0QXS8"/>
<dbReference type="EMBL" id="LDAU01000089">
    <property type="protein sequence ID" value="KRX07042.1"/>
    <property type="molecule type" value="Genomic_DNA"/>
</dbReference>
<name>A0A0V0QXS8_PSEPJ</name>
<sequence>MGCSESKEQKQNVQSSRIIPLTTPIDIQNQAIKTEPNYIQQLQNQDIDHSLEKLENVKSEENSIKNQNAGSLNQIHQQIQKFPQNKEIKQDQQINKKHRIKFNIHFLNSNEQNELQKENQNEQNHSKINVFGLEYESKQSQGVQIQQNINKNRNSRSRKDQNIGQISPKNENFKEQKEYQVVRVISPVQTPNQKQTNLKIFKQNLDDQNKILNETVNQDQNQNQQQIQLNQTQNQQQQNINISTNQLQSQKQQNEEKNNERSMNSQINSQQQQQEKDKSQNGSLFNKNIHQSSKQSTLKIRKSYQQLQFIEQLFSKNSSLISIDKLENFYHQNEILNQQRIDILNPKQSNQEMLQLKKRKQKIQQLRASISNMDLKKCKKKLEEQQYHEISEQQQIIFRMGQIALQNENLDECTQLLEKIIDISQKNNQYVFNAQIIYFTLASIYFSQQNFEKALYYYKNLYAYIEKASLTNIDENLQHIDDHLISEEKILKKIAKCQTNLQLYSDAKLTYQLQITKYPLSSKTYRKIGFLFFQIYEQNQNKQEIDQGINWLYKAHSLEPQNLETLQQLADAYLIFSEFDQEIQLENAIKYYQIIIDHENQDYLTHSYLGKSQQTEQNEKNNQEREKTENNKLYSQFEELIELQETDYLKPEQILYLIGFCYFKLENYDQSLLFFKNSLKKNPKLEQSLYNIGNIYVIQHEFQLTKQYFSDCFKYFSNKLALFNQANCYLALVKYEKVKELFDQFVQIDEFQNVDQNLQIARYYLEQKFIPEAKYIIENLKKHFLLLDNKQVHKIREFEILQAQMYIKLNQNEKAIKILKKYWEINDQDDDLHLVIAELPQIDQIPFQNIKKSSQFFQRNSLITNF</sequence>
<accession>A0A0V0QXS8</accession>
<evidence type="ECO:0000313" key="3">
    <source>
        <dbReference type="EMBL" id="KRX07042.1"/>
    </source>
</evidence>
<evidence type="ECO:0000313" key="4">
    <source>
        <dbReference type="Proteomes" id="UP000054937"/>
    </source>
</evidence>
<gene>
    <name evidence="3" type="ORF">PPERSA_08719</name>
</gene>
<keyword evidence="1" id="KW-0802">TPR repeat</keyword>
<dbReference type="SUPFAM" id="SSF48452">
    <property type="entry name" value="TPR-like"/>
    <property type="match status" value="2"/>
</dbReference>
<evidence type="ECO:0008006" key="5">
    <source>
        <dbReference type="Google" id="ProtNLM"/>
    </source>
</evidence>
<reference evidence="3 4" key="1">
    <citation type="journal article" date="2015" name="Sci. Rep.">
        <title>Genome of the facultative scuticociliatosis pathogen Pseudocohnilembus persalinus provides insight into its virulence through horizontal gene transfer.</title>
        <authorList>
            <person name="Xiong J."/>
            <person name="Wang G."/>
            <person name="Cheng J."/>
            <person name="Tian M."/>
            <person name="Pan X."/>
            <person name="Warren A."/>
            <person name="Jiang C."/>
            <person name="Yuan D."/>
            <person name="Miao W."/>
        </authorList>
    </citation>
    <scope>NUCLEOTIDE SEQUENCE [LARGE SCALE GENOMIC DNA]</scope>
    <source>
        <strain evidence="3">36N120E</strain>
    </source>
</reference>
<dbReference type="OMA" id="QYHEISE"/>
<dbReference type="InterPro" id="IPR011990">
    <property type="entry name" value="TPR-like_helical_dom_sf"/>
</dbReference>
<feature type="repeat" description="TPR" evidence="1">
    <location>
        <begin position="652"/>
        <end position="685"/>
    </location>
</feature>
<feature type="compositionally biased region" description="Low complexity" evidence="2">
    <location>
        <begin position="264"/>
        <end position="273"/>
    </location>
</feature>
<keyword evidence="4" id="KW-1185">Reference proteome</keyword>
<feature type="compositionally biased region" description="Polar residues" evidence="2">
    <location>
        <begin position="282"/>
        <end position="297"/>
    </location>
</feature>
<evidence type="ECO:0000256" key="2">
    <source>
        <dbReference type="SAM" id="MobiDB-lite"/>
    </source>
</evidence>
<organism evidence="3 4">
    <name type="scientific">Pseudocohnilembus persalinus</name>
    <name type="common">Ciliate</name>
    <dbReference type="NCBI Taxonomy" id="266149"/>
    <lineage>
        <taxon>Eukaryota</taxon>
        <taxon>Sar</taxon>
        <taxon>Alveolata</taxon>
        <taxon>Ciliophora</taxon>
        <taxon>Intramacronucleata</taxon>
        <taxon>Oligohymenophorea</taxon>
        <taxon>Scuticociliatia</taxon>
        <taxon>Philasterida</taxon>
        <taxon>Pseudocohnilembidae</taxon>
        <taxon>Pseudocohnilembus</taxon>
    </lineage>
</organism>
<dbReference type="Gene3D" id="1.25.40.10">
    <property type="entry name" value="Tetratricopeptide repeat domain"/>
    <property type="match status" value="4"/>
</dbReference>
<comment type="caution">
    <text evidence="3">The sequence shown here is derived from an EMBL/GenBank/DDBJ whole genome shotgun (WGS) entry which is preliminary data.</text>
</comment>
<evidence type="ECO:0000256" key="1">
    <source>
        <dbReference type="PROSITE-ProRule" id="PRU00339"/>
    </source>
</evidence>
<dbReference type="Proteomes" id="UP000054937">
    <property type="component" value="Unassembled WGS sequence"/>
</dbReference>
<dbReference type="InterPro" id="IPR019734">
    <property type="entry name" value="TPR_rpt"/>
</dbReference>
<feature type="region of interest" description="Disordered" evidence="2">
    <location>
        <begin position="144"/>
        <end position="174"/>
    </location>
</feature>
<proteinExistence type="predicted"/>
<dbReference type="InParanoid" id="A0A0V0QXS8"/>
<dbReference type="PROSITE" id="PS50005">
    <property type="entry name" value="TPR"/>
    <property type="match status" value="1"/>
</dbReference>
<feature type="region of interest" description="Disordered" evidence="2">
    <location>
        <begin position="246"/>
        <end position="297"/>
    </location>
</feature>
<dbReference type="SMART" id="SM00028">
    <property type="entry name" value="TPR"/>
    <property type="match status" value="7"/>
</dbReference>